<dbReference type="Proteomes" id="UP001172457">
    <property type="component" value="Chromosome 1"/>
</dbReference>
<keyword evidence="2" id="KW-1185">Reference proteome</keyword>
<dbReference type="EMBL" id="JARYMX010000001">
    <property type="protein sequence ID" value="KAJ9564714.1"/>
    <property type="molecule type" value="Genomic_DNA"/>
</dbReference>
<accession>A0AA38TRC4</accession>
<proteinExistence type="predicted"/>
<comment type="caution">
    <text evidence="1">The sequence shown here is derived from an EMBL/GenBank/DDBJ whole genome shotgun (WGS) entry which is preliminary data.</text>
</comment>
<protein>
    <submittedName>
        <fullName evidence="1">Uncharacterized protein</fullName>
    </submittedName>
</protein>
<dbReference type="PANTHER" id="PTHR35754">
    <property type="entry name" value="ATP SYNTHASE SUBUNIT B"/>
    <property type="match status" value="1"/>
</dbReference>
<sequence length="397" mass="45832">MMEQLKELEQVQNVMLKMQSVGAIDSSNNNNNADSNRFLANFILFMIGSNQLSLYVLGGTRAIVAGTKGHDPVRMSQLQELIRSLDCRAYSLKGILIFNWFGNVMLKMQPCGELDMNQKCKLISESLPKISSAFLEDALCQLYDKGNFHIEDSMSHHCEDEKGLGLLHTDSEDVAMIALDSMQRANSTLEDFCRSYFMFHDMDANSAESIFKYLPLLSFTESYIYQLDTINEKLLQYPDFDRRPDRVANSSWVLRFVKSFRTDAFRPLAVLLERYGMFTDRIRDELKCGEEYWALERKLCRALTNKQEIQVEDIMKAIHLKSFDYRVLNLLLYHLNGKEINEVHMEFLSVSEFLVEVADDLLDDVLENNFNILRMFVRIYGASSAPAFLVSYLFDIV</sequence>
<gene>
    <name evidence="1" type="ORF">OSB04_000680</name>
</gene>
<organism evidence="1 2">
    <name type="scientific">Centaurea solstitialis</name>
    <name type="common">yellow star-thistle</name>
    <dbReference type="NCBI Taxonomy" id="347529"/>
    <lineage>
        <taxon>Eukaryota</taxon>
        <taxon>Viridiplantae</taxon>
        <taxon>Streptophyta</taxon>
        <taxon>Embryophyta</taxon>
        <taxon>Tracheophyta</taxon>
        <taxon>Spermatophyta</taxon>
        <taxon>Magnoliopsida</taxon>
        <taxon>eudicotyledons</taxon>
        <taxon>Gunneridae</taxon>
        <taxon>Pentapetalae</taxon>
        <taxon>asterids</taxon>
        <taxon>campanulids</taxon>
        <taxon>Asterales</taxon>
        <taxon>Asteraceae</taxon>
        <taxon>Carduoideae</taxon>
        <taxon>Cardueae</taxon>
        <taxon>Centaureinae</taxon>
        <taxon>Centaurea</taxon>
    </lineage>
</organism>
<dbReference type="AlphaFoldDB" id="A0AA38TRC4"/>
<reference evidence="1" key="1">
    <citation type="submission" date="2023-03" db="EMBL/GenBank/DDBJ databases">
        <title>Chromosome-scale reference genome and RAD-based genetic map of yellow starthistle (Centaurea solstitialis) reveal putative structural variation and QTLs associated with invader traits.</title>
        <authorList>
            <person name="Reatini B."/>
            <person name="Cang F.A."/>
            <person name="Jiang Q."/>
            <person name="Mckibben M.T.W."/>
            <person name="Barker M.S."/>
            <person name="Rieseberg L.H."/>
            <person name="Dlugosch K.M."/>
        </authorList>
    </citation>
    <scope>NUCLEOTIDE SEQUENCE</scope>
    <source>
        <strain evidence="1">CAN-66</strain>
        <tissue evidence="1">Leaf</tissue>
    </source>
</reference>
<evidence type="ECO:0000313" key="1">
    <source>
        <dbReference type="EMBL" id="KAJ9564714.1"/>
    </source>
</evidence>
<evidence type="ECO:0000313" key="2">
    <source>
        <dbReference type="Proteomes" id="UP001172457"/>
    </source>
</evidence>
<dbReference type="PANTHER" id="PTHR35754:SF2">
    <property type="entry name" value="ATP SYNTHASE SUBUNIT B"/>
    <property type="match status" value="1"/>
</dbReference>
<name>A0AA38TRC4_9ASTR</name>